<evidence type="ECO:0000256" key="2">
    <source>
        <dbReference type="ARBA" id="ARBA00022448"/>
    </source>
</evidence>
<dbReference type="Pfam" id="PF00528">
    <property type="entry name" value="BPD_transp_1"/>
    <property type="match status" value="1"/>
</dbReference>
<dbReference type="STRING" id="988821.SAMN05421867_103140"/>
<dbReference type="CDD" id="cd06261">
    <property type="entry name" value="TM_PBP2"/>
    <property type="match status" value="1"/>
</dbReference>
<evidence type="ECO:0000256" key="8">
    <source>
        <dbReference type="SAM" id="MobiDB-lite"/>
    </source>
</evidence>
<gene>
    <name evidence="10" type="ORF">SAMN05421867_103140</name>
</gene>
<evidence type="ECO:0000313" key="11">
    <source>
        <dbReference type="Proteomes" id="UP000199012"/>
    </source>
</evidence>
<keyword evidence="11" id="KW-1185">Reference proteome</keyword>
<protein>
    <submittedName>
        <fullName evidence="10">Raffinose/stachyose/melibiose transport system permease protein</fullName>
    </submittedName>
</protein>
<comment type="similarity">
    <text evidence="7">Belongs to the binding-protein-dependent transport system permease family.</text>
</comment>
<dbReference type="InterPro" id="IPR000515">
    <property type="entry name" value="MetI-like"/>
</dbReference>
<name>A0A1I0WPA5_9CELL</name>
<dbReference type="Proteomes" id="UP000199012">
    <property type="component" value="Unassembled WGS sequence"/>
</dbReference>
<feature type="transmembrane region" description="Helical" evidence="7">
    <location>
        <begin position="173"/>
        <end position="196"/>
    </location>
</feature>
<evidence type="ECO:0000256" key="6">
    <source>
        <dbReference type="ARBA" id="ARBA00023136"/>
    </source>
</evidence>
<feature type="transmembrane region" description="Helical" evidence="7">
    <location>
        <begin position="223"/>
        <end position="244"/>
    </location>
</feature>
<dbReference type="PROSITE" id="PS50928">
    <property type="entry name" value="ABC_TM1"/>
    <property type="match status" value="1"/>
</dbReference>
<dbReference type="InterPro" id="IPR051393">
    <property type="entry name" value="ABC_transporter_permease"/>
</dbReference>
<keyword evidence="3" id="KW-1003">Cell membrane</keyword>
<feature type="transmembrane region" description="Helical" evidence="7">
    <location>
        <begin position="279"/>
        <end position="299"/>
    </location>
</feature>
<feature type="transmembrane region" description="Helical" evidence="7">
    <location>
        <begin position="32"/>
        <end position="59"/>
    </location>
</feature>
<sequence>MTAVDERPAAPAPGAPAGGSGGSASRGTARAFAWMVVPAAVLFALFHTVPVLQGIFFSFTDSPGYGTWDFVGLRNYLALFTDPRVGHAYLFTAQFAVVATVLTNVIALAIAVGLNARIRFRTTLRAVYFLPNVLAILVVGYVFQYLFTFSIPAIATALGVDALGESILADATWAWVAIVVLAVWQGTAFNIIIYLAGLQTVPGELYEAASLDGAGAWRRFRSITFPMILGFFTINMVLSLKGFLQVFDHIIAMTGGGPGTSTESVGVLIYRGGFQGGEYGYQLANAVLFMVVIVAFAVFQIRVLQSREETA</sequence>
<feature type="transmembrane region" description="Helical" evidence="7">
    <location>
        <begin position="126"/>
        <end position="147"/>
    </location>
</feature>
<dbReference type="GO" id="GO:0055085">
    <property type="term" value="P:transmembrane transport"/>
    <property type="evidence" value="ECO:0007669"/>
    <property type="project" value="InterPro"/>
</dbReference>
<dbReference type="EMBL" id="FOKA01000003">
    <property type="protein sequence ID" value="SFA90605.1"/>
    <property type="molecule type" value="Genomic_DNA"/>
</dbReference>
<comment type="subcellular location">
    <subcellularLocation>
        <location evidence="1 7">Cell membrane</location>
        <topology evidence="1 7">Multi-pass membrane protein</topology>
    </subcellularLocation>
</comment>
<feature type="region of interest" description="Disordered" evidence="8">
    <location>
        <begin position="1"/>
        <end position="22"/>
    </location>
</feature>
<dbReference type="InterPro" id="IPR035906">
    <property type="entry name" value="MetI-like_sf"/>
</dbReference>
<evidence type="ECO:0000259" key="9">
    <source>
        <dbReference type="PROSITE" id="PS50928"/>
    </source>
</evidence>
<keyword evidence="5 7" id="KW-1133">Transmembrane helix</keyword>
<keyword evidence="4 7" id="KW-0812">Transmembrane</keyword>
<dbReference type="GO" id="GO:0005886">
    <property type="term" value="C:plasma membrane"/>
    <property type="evidence" value="ECO:0007669"/>
    <property type="project" value="UniProtKB-SubCell"/>
</dbReference>
<dbReference type="PANTHER" id="PTHR30193:SF41">
    <property type="entry name" value="DIACETYLCHITOBIOSE UPTAKE SYSTEM PERMEASE PROTEIN NGCF"/>
    <property type="match status" value="1"/>
</dbReference>
<dbReference type="Gene3D" id="1.10.3720.10">
    <property type="entry name" value="MetI-like"/>
    <property type="match status" value="1"/>
</dbReference>
<evidence type="ECO:0000256" key="4">
    <source>
        <dbReference type="ARBA" id="ARBA00022692"/>
    </source>
</evidence>
<proteinExistence type="inferred from homology"/>
<evidence type="ECO:0000313" key="10">
    <source>
        <dbReference type="EMBL" id="SFA90605.1"/>
    </source>
</evidence>
<evidence type="ECO:0000256" key="5">
    <source>
        <dbReference type="ARBA" id="ARBA00022989"/>
    </source>
</evidence>
<organism evidence="10 11">
    <name type="scientific">Cellulomonas marina</name>
    <dbReference type="NCBI Taxonomy" id="988821"/>
    <lineage>
        <taxon>Bacteria</taxon>
        <taxon>Bacillati</taxon>
        <taxon>Actinomycetota</taxon>
        <taxon>Actinomycetes</taxon>
        <taxon>Micrococcales</taxon>
        <taxon>Cellulomonadaceae</taxon>
        <taxon>Cellulomonas</taxon>
    </lineage>
</organism>
<dbReference type="PANTHER" id="PTHR30193">
    <property type="entry name" value="ABC TRANSPORTER PERMEASE PROTEIN"/>
    <property type="match status" value="1"/>
</dbReference>
<feature type="domain" description="ABC transmembrane type-1" evidence="9">
    <location>
        <begin position="89"/>
        <end position="300"/>
    </location>
</feature>
<feature type="transmembrane region" description="Helical" evidence="7">
    <location>
        <begin position="88"/>
        <end position="114"/>
    </location>
</feature>
<dbReference type="RefSeq" id="WP_090031118.1">
    <property type="nucleotide sequence ID" value="NZ_BONM01000002.1"/>
</dbReference>
<keyword evidence="6 7" id="KW-0472">Membrane</keyword>
<reference evidence="10 11" key="1">
    <citation type="submission" date="2016-10" db="EMBL/GenBank/DDBJ databases">
        <authorList>
            <person name="de Groot N.N."/>
        </authorList>
    </citation>
    <scope>NUCLEOTIDE SEQUENCE [LARGE SCALE GENOMIC DNA]</scope>
    <source>
        <strain evidence="10 11">CGMCC 4.6945</strain>
    </source>
</reference>
<evidence type="ECO:0000256" key="3">
    <source>
        <dbReference type="ARBA" id="ARBA00022475"/>
    </source>
</evidence>
<evidence type="ECO:0000256" key="7">
    <source>
        <dbReference type="RuleBase" id="RU363032"/>
    </source>
</evidence>
<dbReference type="AlphaFoldDB" id="A0A1I0WPA5"/>
<dbReference type="OrthoDB" id="9805974at2"/>
<keyword evidence="2 7" id="KW-0813">Transport</keyword>
<evidence type="ECO:0000256" key="1">
    <source>
        <dbReference type="ARBA" id="ARBA00004651"/>
    </source>
</evidence>
<accession>A0A1I0WPA5</accession>
<dbReference type="SUPFAM" id="SSF161098">
    <property type="entry name" value="MetI-like"/>
    <property type="match status" value="1"/>
</dbReference>